<accession>A0A2A4GBD2</accession>
<protein>
    <recommendedName>
        <fullName evidence="2">Glycoside-hydrolase family GH114 TIM-barrel domain-containing protein</fullName>
    </recommendedName>
</protein>
<organism evidence="3 4">
    <name type="scientific">Sediminicola luteus</name>
    <dbReference type="NCBI Taxonomy" id="319238"/>
    <lineage>
        <taxon>Bacteria</taxon>
        <taxon>Pseudomonadati</taxon>
        <taxon>Bacteroidota</taxon>
        <taxon>Flavobacteriia</taxon>
        <taxon>Flavobacteriales</taxon>
        <taxon>Flavobacteriaceae</taxon>
        <taxon>Sediminicola</taxon>
    </lineage>
</organism>
<dbReference type="InterPro" id="IPR013785">
    <property type="entry name" value="Aldolase_TIM"/>
</dbReference>
<dbReference type="Proteomes" id="UP000219559">
    <property type="component" value="Unassembled WGS sequence"/>
</dbReference>
<gene>
    <name evidence="3" type="ORF">B7P33_02935</name>
</gene>
<dbReference type="OrthoDB" id="10730at2"/>
<dbReference type="AlphaFoldDB" id="A0A2A4GBD2"/>
<evidence type="ECO:0000259" key="2">
    <source>
        <dbReference type="Pfam" id="PF03537"/>
    </source>
</evidence>
<dbReference type="Gene3D" id="3.20.20.70">
    <property type="entry name" value="Aldolase class I"/>
    <property type="match status" value="1"/>
</dbReference>
<evidence type="ECO:0000313" key="3">
    <source>
        <dbReference type="EMBL" id="PCE66269.1"/>
    </source>
</evidence>
<feature type="domain" description="Glycoside-hydrolase family GH114 TIM-barrel" evidence="2">
    <location>
        <begin position="38"/>
        <end position="257"/>
    </location>
</feature>
<feature type="chain" id="PRO_5012426798" description="Glycoside-hydrolase family GH114 TIM-barrel domain-containing protein" evidence="1">
    <location>
        <begin position="22"/>
        <end position="263"/>
    </location>
</feature>
<proteinExistence type="predicted"/>
<name>A0A2A4GBD2_9FLAO</name>
<dbReference type="PANTHER" id="PTHR35882">
    <property type="entry name" value="PELA"/>
    <property type="match status" value="1"/>
</dbReference>
<evidence type="ECO:0000256" key="1">
    <source>
        <dbReference type="SAM" id="SignalP"/>
    </source>
</evidence>
<sequence length="263" mass="30234">MRRIKSLIFCMPLCLGLQAKAQESLFVCYGRVAPEHIQGFDMVILEPGHYKEEEIALFKKNNEKVIGYVSCTEVNLEAPYYEEVSDFVLGANDNWDSHYLDVSMEECRSVLLQYFHSVLAKGFDGLFLDTLDNASQWGPLFRIQSGLFDLIRATTQLKNDIILLQNGGLWNMEFFGPLTRGVLVESVVTAFDFQKGTYELASKEQAIKQIKRLKAVKKKFKKEIYIVEYTQSARVKTMVERIIPKDFNVFVANIDLNQNPKFE</sequence>
<comment type="caution">
    <text evidence="3">The sequence shown here is derived from an EMBL/GenBank/DDBJ whole genome shotgun (WGS) entry which is preliminary data.</text>
</comment>
<evidence type="ECO:0000313" key="4">
    <source>
        <dbReference type="Proteomes" id="UP000219559"/>
    </source>
</evidence>
<keyword evidence="1" id="KW-0732">Signal</keyword>
<dbReference type="PANTHER" id="PTHR35882:SF2">
    <property type="entry name" value="PELA"/>
    <property type="match status" value="1"/>
</dbReference>
<reference evidence="3 4" key="1">
    <citation type="submission" date="2017-04" db="EMBL/GenBank/DDBJ databases">
        <title>A new member of the family Flavobacteriaceae isolated from ascidians.</title>
        <authorList>
            <person name="Chen L."/>
        </authorList>
    </citation>
    <scope>NUCLEOTIDE SEQUENCE [LARGE SCALE GENOMIC DNA]</scope>
    <source>
        <strain evidence="3 4">HQA918</strain>
    </source>
</reference>
<keyword evidence="4" id="KW-1185">Reference proteome</keyword>
<feature type="signal peptide" evidence="1">
    <location>
        <begin position="1"/>
        <end position="21"/>
    </location>
</feature>
<dbReference type="InterPro" id="IPR004352">
    <property type="entry name" value="GH114_TIM-barrel"/>
</dbReference>
<dbReference type="EMBL" id="NBWU01000001">
    <property type="protein sequence ID" value="PCE66269.1"/>
    <property type="molecule type" value="Genomic_DNA"/>
</dbReference>
<dbReference type="Pfam" id="PF03537">
    <property type="entry name" value="Glyco_hydro_114"/>
    <property type="match status" value="1"/>
</dbReference>
<dbReference type="SUPFAM" id="SSF51445">
    <property type="entry name" value="(Trans)glycosidases"/>
    <property type="match status" value="1"/>
</dbReference>
<dbReference type="InterPro" id="IPR017853">
    <property type="entry name" value="GH"/>
</dbReference>